<proteinExistence type="predicted"/>
<evidence type="ECO:0000256" key="1">
    <source>
        <dbReference type="ARBA" id="ARBA00022679"/>
    </source>
</evidence>
<keyword evidence="2" id="KW-0949">S-adenosyl-L-methionine</keyword>
<dbReference type="PROSITE" id="PS50280">
    <property type="entry name" value="SET"/>
    <property type="match status" value="1"/>
</dbReference>
<dbReference type="PROSITE" id="PS50868">
    <property type="entry name" value="POST_SET"/>
    <property type="match status" value="1"/>
</dbReference>
<dbReference type="InterPro" id="IPR001214">
    <property type="entry name" value="SET_dom"/>
</dbReference>
<evidence type="ECO:0000256" key="2">
    <source>
        <dbReference type="ARBA" id="ARBA00022691"/>
    </source>
</evidence>
<reference evidence="5" key="1">
    <citation type="submission" date="2018-06" db="EMBL/GenBank/DDBJ databases">
        <authorList>
            <person name="Zhirakovskaya E."/>
        </authorList>
    </citation>
    <scope>NUCLEOTIDE SEQUENCE</scope>
</reference>
<dbReference type="Pfam" id="PF00856">
    <property type="entry name" value="SET"/>
    <property type="match status" value="1"/>
</dbReference>
<dbReference type="SUPFAM" id="SSF82199">
    <property type="entry name" value="SET domain"/>
    <property type="match status" value="1"/>
</dbReference>
<evidence type="ECO:0000313" key="5">
    <source>
        <dbReference type="EMBL" id="VAW66146.1"/>
    </source>
</evidence>
<feature type="domain" description="Post-SET" evidence="4">
    <location>
        <begin position="109"/>
        <end position="125"/>
    </location>
</feature>
<evidence type="ECO:0000259" key="3">
    <source>
        <dbReference type="PROSITE" id="PS50280"/>
    </source>
</evidence>
<evidence type="ECO:0000259" key="4">
    <source>
        <dbReference type="PROSITE" id="PS50868"/>
    </source>
</evidence>
<organism evidence="5">
    <name type="scientific">hydrothermal vent metagenome</name>
    <dbReference type="NCBI Taxonomy" id="652676"/>
    <lineage>
        <taxon>unclassified sequences</taxon>
        <taxon>metagenomes</taxon>
        <taxon>ecological metagenomes</taxon>
    </lineage>
</organism>
<sequence length="158" mass="17496">MKDGFELRNSSGKGEGIFAAKIFKVGGIVMVGVIKETVNGNHSHASQIGENEYVLHAGLISKVNHSCDPNCGIRANETGAHDYVAIKVISVNEEITFDYAMRNYIIDYFPKKCMCGSKKCRGKITGWKDLPDERKKEYKGFAAPYLLELDAKNSCEIV</sequence>
<dbReference type="InterPro" id="IPR053201">
    <property type="entry name" value="Flavunoidine_N-MTase"/>
</dbReference>
<dbReference type="Gene3D" id="2.170.270.10">
    <property type="entry name" value="SET domain"/>
    <property type="match status" value="1"/>
</dbReference>
<dbReference type="PANTHER" id="PTHR12350">
    <property type="entry name" value="HISTONE-LYSINE N-METHYLTRANSFERASE-RELATED"/>
    <property type="match status" value="1"/>
</dbReference>
<name>A0A3B0YCQ2_9ZZZZ</name>
<dbReference type="InterPro" id="IPR003616">
    <property type="entry name" value="Post-SET_dom"/>
</dbReference>
<gene>
    <name evidence="5" type="ORF">MNBD_GAMMA09-3428</name>
</gene>
<dbReference type="AlphaFoldDB" id="A0A3B0YCQ2"/>
<evidence type="ECO:0008006" key="6">
    <source>
        <dbReference type="Google" id="ProtNLM"/>
    </source>
</evidence>
<dbReference type="PANTHER" id="PTHR12350:SF19">
    <property type="entry name" value="SET DOMAIN-CONTAINING PROTEIN"/>
    <property type="match status" value="1"/>
</dbReference>
<protein>
    <recommendedName>
        <fullName evidence="6">SET domain-containing protein-lysine N-methyltransferase</fullName>
    </recommendedName>
</protein>
<dbReference type="EMBL" id="UOFI01000074">
    <property type="protein sequence ID" value="VAW66146.1"/>
    <property type="molecule type" value="Genomic_DNA"/>
</dbReference>
<feature type="domain" description="SET" evidence="3">
    <location>
        <begin position="3"/>
        <end position="100"/>
    </location>
</feature>
<accession>A0A3B0YCQ2</accession>
<dbReference type="GO" id="GO:0016740">
    <property type="term" value="F:transferase activity"/>
    <property type="evidence" value="ECO:0007669"/>
    <property type="project" value="UniProtKB-KW"/>
</dbReference>
<dbReference type="InterPro" id="IPR046341">
    <property type="entry name" value="SET_dom_sf"/>
</dbReference>
<keyword evidence="1" id="KW-0808">Transferase</keyword>